<evidence type="ECO:0000259" key="1">
    <source>
        <dbReference type="Pfam" id="PF00534"/>
    </source>
</evidence>
<proteinExistence type="predicted"/>
<keyword evidence="3" id="KW-1185">Reference proteome</keyword>
<accession>A0ABS7PPB6</accession>
<dbReference type="Proteomes" id="UP000706039">
    <property type="component" value="Unassembled WGS sequence"/>
</dbReference>
<dbReference type="PANTHER" id="PTHR46401">
    <property type="entry name" value="GLYCOSYLTRANSFERASE WBBK-RELATED"/>
    <property type="match status" value="1"/>
</dbReference>
<dbReference type="RefSeq" id="WP_222990083.1">
    <property type="nucleotide sequence ID" value="NZ_JAINVV010000004.1"/>
</dbReference>
<protein>
    <submittedName>
        <fullName evidence="2">Glycosyltransferase family 4 protein</fullName>
    </submittedName>
</protein>
<sequence>MAIRLPTFFSLLPSRFDEIVGTRFMRGVHVRRRRARKGKGIAELGGKPRLFVDLAVISKHDAGTGIQRVVRALALALSASAPEAGWDIRFVSATRRKGYRPISWPLQEHVEHVAEIEGRPGDVFLGLDYALDTIRWHRRQLARFRRNGGQLWFLVHDLLPLQRPDWFSRNTGLRYKAWLDVLAGLADGFLCNSHQTETDLRQALNERYGLTDGYRTNVIPMGSNILESLTVASAGKGADIAPRFDVAVPYFLMVGTLEPRKGHEDILLAFDALWRLGARENLVLVGRQGWQVAPLVEWIGSHREHGARLFWFDDVGDQELVEIYKGCAGVIIASHAEGFGLPLIEALNNDKPVLARDLAVFRPHEIHGVRYFPADAGTQDLAENIRCWVDDVLADRIAVTQPESDWRLSATKLLAALLPGV</sequence>
<dbReference type="PANTHER" id="PTHR46401:SF9">
    <property type="entry name" value="MANNOSYLTRANSFERASE A"/>
    <property type="match status" value="1"/>
</dbReference>
<dbReference type="SUPFAM" id="SSF53756">
    <property type="entry name" value="UDP-Glycosyltransferase/glycogen phosphorylase"/>
    <property type="match status" value="1"/>
</dbReference>
<organism evidence="2 3">
    <name type="scientific">Sphingomonas colocasiae</name>
    <dbReference type="NCBI Taxonomy" id="1848973"/>
    <lineage>
        <taxon>Bacteria</taxon>
        <taxon>Pseudomonadati</taxon>
        <taxon>Pseudomonadota</taxon>
        <taxon>Alphaproteobacteria</taxon>
        <taxon>Sphingomonadales</taxon>
        <taxon>Sphingomonadaceae</taxon>
        <taxon>Sphingomonas</taxon>
    </lineage>
</organism>
<dbReference type="Gene3D" id="3.40.50.2000">
    <property type="entry name" value="Glycogen Phosphorylase B"/>
    <property type="match status" value="1"/>
</dbReference>
<name>A0ABS7PPB6_9SPHN</name>
<comment type="caution">
    <text evidence="2">The sequence shown here is derived from an EMBL/GenBank/DDBJ whole genome shotgun (WGS) entry which is preliminary data.</text>
</comment>
<dbReference type="EMBL" id="JAINVV010000004">
    <property type="protein sequence ID" value="MBY8823051.1"/>
    <property type="molecule type" value="Genomic_DNA"/>
</dbReference>
<feature type="domain" description="Glycosyl transferase family 1" evidence="1">
    <location>
        <begin position="249"/>
        <end position="391"/>
    </location>
</feature>
<dbReference type="InterPro" id="IPR001296">
    <property type="entry name" value="Glyco_trans_1"/>
</dbReference>
<dbReference type="CDD" id="cd03809">
    <property type="entry name" value="GT4_MtfB-like"/>
    <property type="match status" value="1"/>
</dbReference>
<evidence type="ECO:0000313" key="2">
    <source>
        <dbReference type="EMBL" id="MBY8823051.1"/>
    </source>
</evidence>
<gene>
    <name evidence="2" type="ORF">K7G82_12165</name>
</gene>
<evidence type="ECO:0000313" key="3">
    <source>
        <dbReference type="Proteomes" id="UP000706039"/>
    </source>
</evidence>
<reference evidence="2 3" key="1">
    <citation type="submission" date="2021-08" db="EMBL/GenBank/DDBJ databases">
        <authorList>
            <person name="Tuo L."/>
        </authorList>
    </citation>
    <scope>NUCLEOTIDE SEQUENCE [LARGE SCALE GENOMIC DNA]</scope>
    <source>
        <strain evidence="2 3">JCM 31229</strain>
    </source>
</reference>
<dbReference type="Pfam" id="PF00534">
    <property type="entry name" value="Glycos_transf_1"/>
    <property type="match status" value="1"/>
</dbReference>